<name>A0A2J6PDB7_9HELO</name>
<dbReference type="AlphaFoldDB" id="A0A2J6PDB7"/>
<evidence type="ECO:0000313" key="2">
    <source>
        <dbReference type="Proteomes" id="UP000235672"/>
    </source>
</evidence>
<accession>A0A2J6PDB7</accession>
<dbReference type="EMBL" id="KZ613582">
    <property type="protein sequence ID" value="PMD11979.1"/>
    <property type="molecule type" value="Genomic_DNA"/>
</dbReference>
<sequence length="80" mass="9428">MFEYDPSLLPVTSYANLQGHEGWRRGSAASDDAWNRYQDALQSELYSVRRRERFDCVACVFSRNWCRAVSENIGYRKDTR</sequence>
<dbReference type="STRING" id="1745343.A0A2J6PDB7"/>
<reference evidence="1 2" key="1">
    <citation type="submission" date="2016-05" db="EMBL/GenBank/DDBJ databases">
        <title>A degradative enzymes factory behind the ericoid mycorrhizal symbiosis.</title>
        <authorList>
            <consortium name="DOE Joint Genome Institute"/>
            <person name="Martino E."/>
            <person name="Morin E."/>
            <person name="Grelet G."/>
            <person name="Kuo A."/>
            <person name="Kohler A."/>
            <person name="Daghino S."/>
            <person name="Barry K."/>
            <person name="Choi C."/>
            <person name="Cichocki N."/>
            <person name="Clum A."/>
            <person name="Copeland A."/>
            <person name="Hainaut M."/>
            <person name="Haridas S."/>
            <person name="Labutti K."/>
            <person name="Lindquist E."/>
            <person name="Lipzen A."/>
            <person name="Khouja H.-R."/>
            <person name="Murat C."/>
            <person name="Ohm R."/>
            <person name="Olson A."/>
            <person name="Spatafora J."/>
            <person name="Veneault-Fourrey C."/>
            <person name="Henrissat B."/>
            <person name="Grigoriev I."/>
            <person name="Martin F."/>
            <person name="Perotto S."/>
        </authorList>
    </citation>
    <scope>NUCLEOTIDE SEQUENCE [LARGE SCALE GENOMIC DNA]</scope>
    <source>
        <strain evidence="1 2">UAMH 7357</strain>
    </source>
</reference>
<dbReference type="OrthoDB" id="3439729at2759"/>
<keyword evidence="2" id="KW-1185">Reference proteome</keyword>
<dbReference type="Proteomes" id="UP000235672">
    <property type="component" value="Unassembled WGS sequence"/>
</dbReference>
<proteinExistence type="predicted"/>
<gene>
    <name evidence="1" type="ORF">NA56DRAFT_713655</name>
</gene>
<organism evidence="1 2">
    <name type="scientific">Hyaloscypha hepaticicola</name>
    <dbReference type="NCBI Taxonomy" id="2082293"/>
    <lineage>
        <taxon>Eukaryota</taxon>
        <taxon>Fungi</taxon>
        <taxon>Dikarya</taxon>
        <taxon>Ascomycota</taxon>
        <taxon>Pezizomycotina</taxon>
        <taxon>Leotiomycetes</taxon>
        <taxon>Helotiales</taxon>
        <taxon>Hyaloscyphaceae</taxon>
        <taxon>Hyaloscypha</taxon>
    </lineage>
</organism>
<protein>
    <submittedName>
        <fullName evidence="1">Uncharacterized protein</fullName>
    </submittedName>
</protein>
<evidence type="ECO:0000313" key="1">
    <source>
        <dbReference type="EMBL" id="PMD11979.1"/>
    </source>
</evidence>